<dbReference type="InterPro" id="IPR003758">
    <property type="entry name" value="LpxK"/>
</dbReference>
<dbReference type="PANTHER" id="PTHR42724">
    <property type="entry name" value="TETRAACYLDISACCHARIDE 4'-KINASE"/>
    <property type="match status" value="1"/>
</dbReference>
<evidence type="ECO:0000313" key="14">
    <source>
        <dbReference type="Proteomes" id="UP000029227"/>
    </source>
</evidence>
<dbReference type="GO" id="GO:0005524">
    <property type="term" value="F:ATP binding"/>
    <property type="evidence" value="ECO:0007669"/>
    <property type="project" value="UniProtKB-KW"/>
</dbReference>
<dbReference type="Proteomes" id="UP000029227">
    <property type="component" value="Unassembled WGS sequence"/>
</dbReference>
<dbReference type="GO" id="GO:0009245">
    <property type="term" value="P:lipid A biosynthetic process"/>
    <property type="evidence" value="ECO:0007669"/>
    <property type="project" value="UniProtKB-KW"/>
</dbReference>
<comment type="caution">
    <text evidence="13">The sequence shown here is derived from an EMBL/GenBank/DDBJ whole genome shotgun (WGS) entry which is preliminary data.</text>
</comment>
<dbReference type="GO" id="GO:0005886">
    <property type="term" value="C:plasma membrane"/>
    <property type="evidence" value="ECO:0007669"/>
    <property type="project" value="TreeGrafter"/>
</dbReference>
<keyword evidence="6" id="KW-0441">Lipid A biosynthesis</keyword>
<keyword evidence="10" id="KW-0067">ATP-binding</keyword>
<evidence type="ECO:0000256" key="3">
    <source>
        <dbReference type="ARBA" id="ARBA00012071"/>
    </source>
</evidence>
<evidence type="ECO:0000313" key="13">
    <source>
        <dbReference type="EMBL" id="GAL05150.1"/>
    </source>
</evidence>
<evidence type="ECO:0000256" key="7">
    <source>
        <dbReference type="ARBA" id="ARBA00022679"/>
    </source>
</evidence>
<comment type="function">
    <text evidence="1">Transfers the gamma-phosphate of ATP to the 4'-position of a tetraacyldisaccharide 1-phosphate intermediate (termed DS-1-P) to form tetraacyldisaccharide 1,4'-bis-phosphate (lipid IVA).</text>
</comment>
<protein>
    <recommendedName>
        <fullName evidence="4">Tetraacyldisaccharide 4'-kinase</fullName>
        <ecNumber evidence="3">2.7.1.130</ecNumber>
    </recommendedName>
    <alternativeName>
        <fullName evidence="12">Lipid A 4'-kinase</fullName>
    </alternativeName>
</protein>
<keyword evidence="9 13" id="KW-0418">Kinase</keyword>
<evidence type="ECO:0000256" key="6">
    <source>
        <dbReference type="ARBA" id="ARBA00022556"/>
    </source>
</evidence>
<reference evidence="13 14" key="1">
    <citation type="journal article" date="2014" name="Genome Announc.">
        <title>Draft Genome Sequences of Two Vibrionaceae Species, Vibrio ponticus C121 and Photobacterium aphoticum C119, Isolated as Coral Reef Microbiota.</title>
        <authorList>
            <person name="Al-saari N."/>
            <person name="Meirelles P.M."/>
            <person name="Mino S."/>
            <person name="Suda W."/>
            <person name="Oshima K."/>
            <person name="Hattori M."/>
            <person name="Ohkuma M."/>
            <person name="Thompson F.L."/>
            <person name="Gomez-Gil B."/>
            <person name="Sawabe T."/>
            <person name="Sawabe T."/>
        </authorList>
    </citation>
    <scope>NUCLEOTIDE SEQUENCE [LARGE SCALE GENOMIC DNA]</scope>
    <source>
        <strain evidence="13 14">JCM 19237</strain>
    </source>
</reference>
<dbReference type="AlphaFoldDB" id="A0A090QPQ5"/>
<evidence type="ECO:0000256" key="8">
    <source>
        <dbReference type="ARBA" id="ARBA00022741"/>
    </source>
</evidence>
<dbReference type="GO" id="GO:0009244">
    <property type="term" value="P:lipopolysaccharide core region biosynthetic process"/>
    <property type="evidence" value="ECO:0007669"/>
    <property type="project" value="TreeGrafter"/>
</dbReference>
<gene>
    <name evidence="13" type="ORF">JCM19237_3533</name>
</gene>
<keyword evidence="7 13" id="KW-0808">Transferase</keyword>
<name>A0A090QPQ5_9GAMM</name>
<dbReference type="PANTHER" id="PTHR42724:SF1">
    <property type="entry name" value="TETRAACYLDISACCHARIDE 4'-KINASE, MITOCHONDRIAL-RELATED"/>
    <property type="match status" value="1"/>
</dbReference>
<evidence type="ECO:0000256" key="10">
    <source>
        <dbReference type="ARBA" id="ARBA00022840"/>
    </source>
</evidence>
<evidence type="ECO:0000256" key="5">
    <source>
        <dbReference type="ARBA" id="ARBA00022516"/>
    </source>
</evidence>
<dbReference type="Pfam" id="PF02606">
    <property type="entry name" value="LpxK"/>
    <property type="match status" value="1"/>
</dbReference>
<evidence type="ECO:0000256" key="1">
    <source>
        <dbReference type="ARBA" id="ARBA00002274"/>
    </source>
</evidence>
<dbReference type="EC" id="2.7.1.130" evidence="3"/>
<dbReference type="GO" id="GO:0009029">
    <property type="term" value="F:lipid-A 4'-kinase activity"/>
    <property type="evidence" value="ECO:0007669"/>
    <property type="project" value="UniProtKB-EC"/>
</dbReference>
<dbReference type="UniPathway" id="UPA00359">
    <property type="reaction ID" value="UER00482"/>
</dbReference>
<evidence type="ECO:0000256" key="4">
    <source>
        <dbReference type="ARBA" id="ARBA00016436"/>
    </source>
</evidence>
<comment type="pathway">
    <text evidence="2">Glycolipid biosynthesis; lipid IV(A) biosynthesis; lipid IV(A) from (3R)-3-hydroxytetradecanoyl-[acyl-carrier-protein] and UDP-N-acetyl-alpha-D-glucosamine: step 6/6.</text>
</comment>
<evidence type="ECO:0000256" key="9">
    <source>
        <dbReference type="ARBA" id="ARBA00022777"/>
    </source>
</evidence>
<organism evidence="13 14">
    <name type="scientific">Photobacterium aphoticum</name>
    <dbReference type="NCBI Taxonomy" id="754436"/>
    <lineage>
        <taxon>Bacteria</taxon>
        <taxon>Pseudomonadati</taxon>
        <taxon>Pseudomonadota</taxon>
        <taxon>Gammaproteobacteria</taxon>
        <taxon>Vibrionales</taxon>
        <taxon>Vibrionaceae</taxon>
        <taxon>Photobacterium</taxon>
    </lineage>
</organism>
<dbReference type="STRING" id="754436.JCM19237_3533"/>
<dbReference type="eggNOG" id="COG1663">
    <property type="taxonomic scope" value="Bacteria"/>
</dbReference>
<accession>A0A090QPQ5</accession>
<keyword evidence="8" id="KW-0547">Nucleotide-binding</keyword>
<sequence>MPVAVSPVRADAVAMLESEVDVIITDDGLQHYALARDIEIVVIDGQRRFGNQQLILPVPYVKAVSACKRWIF</sequence>
<keyword evidence="11" id="KW-0443">Lipid metabolism</keyword>
<evidence type="ECO:0000256" key="11">
    <source>
        <dbReference type="ARBA" id="ARBA00023098"/>
    </source>
</evidence>
<evidence type="ECO:0000256" key="12">
    <source>
        <dbReference type="ARBA" id="ARBA00029757"/>
    </source>
</evidence>
<keyword evidence="5" id="KW-0444">Lipid biosynthesis</keyword>
<dbReference type="EMBL" id="BBMN01000006">
    <property type="protein sequence ID" value="GAL05150.1"/>
    <property type="molecule type" value="Genomic_DNA"/>
</dbReference>
<evidence type="ECO:0000256" key="2">
    <source>
        <dbReference type="ARBA" id="ARBA00004870"/>
    </source>
</evidence>
<proteinExistence type="predicted"/>